<evidence type="ECO:0000256" key="3">
    <source>
        <dbReference type="ARBA" id="ARBA00010088"/>
    </source>
</evidence>
<name>A0A9D7HLD2_9PROT</name>
<dbReference type="Proteomes" id="UP000807785">
    <property type="component" value="Unassembled WGS sequence"/>
</dbReference>
<dbReference type="PIRSF" id="PIRSF006431">
    <property type="entry name" value="Pept_S33"/>
    <property type="match status" value="1"/>
</dbReference>
<feature type="active site" description="Nucleophile" evidence="12">
    <location>
        <position position="116"/>
    </location>
</feature>
<feature type="active site" evidence="12">
    <location>
        <position position="272"/>
    </location>
</feature>
<gene>
    <name evidence="15" type="primary">pip</name>
    <name evidence="15" type="ORF">IPH26_08090</name>
</gene>
<dbReference type="Pfam" id="PF00561">
    <property type="entry name" value="Abhydrolase_1"/>
    <property type="match status" value="1"/>
</dbReference>
<reference evidence="15" key="1">
    <citation type="submission" date="2020-10" db="EMBL/GenBank/DDBJ databases">
        <title>Connecting structure to function with the recovery of over 1000 high-quality activated sludge metagenome-assembled genomes encoding full-length rRNA genes using long-read sequencing.</title>
        <authorList>
            <person name="Singleton C.M."/>
            <person name="Petriglieri F."/>
            <person name="Kristensen J.M."/>
            <person name="Kirkegaard R.H."/>
            <person name="Michaelsen T.Y."/>
            <person name="Andersen M.H."/>
            <person name="Karst S.M."/>
            <person name="Dueholm M.S."/>
            <person name="Nielsen P.H."/>
            <person name="Albertsen M."/>
        </authorList>
    </citation>
    <scope>NUCLEOTIDE SEQUENCE</scope>
    <source>
        <strain evidence="15">Bjer_18-Q3-R1-45_BAT3C.347</strain>
    </source>
</reference>
<evidence type="ECO:0000313" key="16">
    <source>
        <dbReference type="Proteomes" id="UP000807785"/>
    </source>
</evidence>
<feature type="active site" description="Proton donor" evidence="12">
    <location>
        <position position="300"/>
    </location>
</feature>
<evidence type="ECO:0000259" key="14">
    <source>
        <dbReference type="Pfam" id="PF00561"/>
    </source>
</evidence>
<evidence type="ECO:0000256" key="5">
    <source>
        <dbReference type="ARBA" id="ARBA00021843"/>
    </source>
</evidence>
<dbReference type="Gene3D" id="3.40.50.1820">
    <property type="entry name" value="alpha/beta hydrolase"/>
    <property type="match status" value="1"/>
</dbReference>
<evidence type="ECO:0000256" key="9">
    <source>
        <dbReference type="ARBA" id="ARBA00022801"/>
    </source>
</evidence>
<dbReference type="InterPro" id="IPR005944">
    <property type="entry name" value="Pro_iminopeptidase"/>
</dbReference>
<keyword evidence="7 11" id="KW-0963">Cytoplasm</keyword>
<sequence length="337" mass="37743">MNPDSEDPALYPPLEPYASGMVDVGDGHRVYFEQCGAPDGVPVVFLHGGPGSGCAARHRRFFDPARYRVVLFDQRGCGRSTPRGELRHNTSAHLVADIERLREHLGIERWLVFGGSWGSSLGLAYCAAHKAACSGAILRGVFLTGRRDAAWFFDDMRHLLPDAWQRLADHAPRRRRRDLLAWYARRIGGADREAALAAVREWMRWEEALTQPGRTVTTLPSPSGDEAQRLIDKYRLQAHYLLRECFLGERRLLDCAARMHGLPTAILHGRLDWVCRPEAAWRVHHTLHGSRLRLVDGAGHSPFDPPMARALIEATDHFAARGDFAGWGDSVHERGTA</sequence>
<dbReference type="PRINTS" id="PR00793">
    <property type="entry name" value="PROAMNOPTASE"/>
</dbReference>
<evidence type="ECO:0000256" key="1">
    <source>
        <dbReference type="ARBA" id="ARBA00001585"/>
    </source>
</evidence>
<evidence type="ECO:0000256" key="12">
    <source>
        <dbReference type="PIRSR" id="PIRSR006431-1"/>
    </source>
</evidence>
<evidence type="ECO:0000256" key="10">
    <source>
        <dbReference type="ARBA" id="ARBA00029605"/>
    </source>
</evidence>
<dbReference type="PANTHER" id="PTHR43722">
    <property type="entry name" value="PROLINE IMINOPEPTIDASE"/>
    <property type="match status" value="1"/>
</dbReference>
<dbReference type="EMBL" id="JADJEV010000003">
    <property type="protein sequence ID" value="MBK6972909.1"/>
    <property type="molecule type" value="Genomic_DNA"/>
</dbReference>
<dbReference type="AlphaFoldDB" id="A0A9D7HLD2"/>
<evidence type="ECO:0000256" key="13">
    <source>
        <dbReference type="RuleBase" id="RU003421"/>
    </source>
</evidence>
<comment type="catalytic activity">
    <reaction evidence="1 11 13">
        <text>Release of N-terminal proline from a peptide.</text>
        <dbReference type="EC" id="3.4.11.5"/>
    </reaction>
</comment>
<dbReference type="InterPro" id="IPR029058">
    <property type="entry name" value="AB_hydrolase_fold"/>
</dbReference>
<dbReference type="PANTHER" id="PTHR43722:SF1">
    <property type="entry name" value="PROLINE IMINOPEPTIDASE"/>
    <property type="match status" value="1"/>
</dbReference>
<feature type="domain" description="AB hydrolase-1" evidence="14">
    <location>
        <begin position="42"/>
        <end position="303"/>
    </location>
</feature>
<evidence type="ECO:0000256" key="4">
    <source>
        <dbReference type="ARBA" id="ARBA00012568"/>
    </source>
</evidence>
<organism evidence="15 16">
    <name type="scientific">Candidatus Methylophosphatis roskildensis</name>
    <dbReference type="NCBI Taxonomy" id="2899263"/>
    <lineage>
        <taxon>Bacteria</taxon>
        <taxon>Pseudomonadati</taxon>
        <taxon>Pseudomonadota</taxon>
        <taxon>Betaproteobacteria</taxon>
        <taxon>Nitrosomonadales</taxon>
        <taxon>Sterolibacteriaceae</taxon>
        <taxon>Candidatus Methylophosphatis</taxon>
    </lineage>
</organism>
<evidence type="ECO:0000256" key="11">
    <source>
        <dbReference type="PIRNR" id="PIRNR006431"/>
    </source>
</evidence>
<protein>
    <recommendedName>
        <fullName evidence="5 11">Proline iminopeptidase</fullName>
        <shortName evidence="11">PIP</shortName>
        <ecNumber evidence="4 11">3.4.11.5</ecNumber>
    </recommendedName>
    <alternativeName>
        <fullName evidence="10 11">Prolyl aminopeptidase</fullName>
    </alternativeName>
</protein>
<dbReference type="EC" id="3.4.11.5" evidence="4 11"/>
<comment type="subcellular location">
    <subcellularLocation>
        <location evidence="2 11">Cytoplasm</location>
    </subcellularLocation>
</comment>
<dbReference type="NCBIfam" id="TIGR01249">
    <property type="entry name" value="pro_imino_pep_1"/>
    <property type="match status" value="1"/>
</dbReference>
<accession>A0A9D7HLD2</accession>
<keyword evidence="9 11" id="KW-0378">Hydrolase</keyword>
<dbReference type="GO" id="GO:0005737">
    <property type="term" value="C:cytoplasm"/>
    <property type="evidence" value="ECO:0007669"/>
    <property type="project" value="UniProtKB-SubCell"/>
</dbReference>
<evidence type="ECO:0000256" key="8">
    <source>
        <dbReference type="ARBA" id="ARBA00022670"/>
    </source>
</evidence>
<comment type="similarity">
    <text evidence="3 11 13">Belongs to the peptidase S33 family.</text>
</comment>
<evidence type="ECO:0000256" key="6">
    <source>
        <dbReference type="ARBA" id="ARBA00022438"/>
    </source>
</evidence>
<dbReference type="SUPFAM" id="SSF53474">
    <property type="entry name" value="alpha/beta-Hydrolases"/>
    <property type="match status" value="1"/>
</dbReference>
<proteinExistence type="inferred from homology"/>
<dbReference type="InterPro" id="IPR000073">
    <property type="entry name" value="AB_hydrolase_1"/>
</dbReference>
<dbReference type="GO" id="GO:0004177">
    <property type="term" value="F:aminopeptidase activity"/>
    <property type="evidence" value="ECO:0007669"/>
    <property type="project" value="UniProtKB-UniRule"/>
</dbReference>
<comment type="caution">
    <text evidence="15">The sequence shown here is derived from an EMBL/GenBank/DDBJ whole genome shotgun (WGS) entry which is preliminary data.</text>
</comment>
<evidence type="ECO:0000256" key="2">
    <source>
        <dbReference type="ARBA" id="ARBA00004496"/>
    </source>
</evidence>
<evidence type="ECO:0000256" key="7">
    <source>
        <dbReference type="ARBA" id="ARBA00022490"/>
    </source>
</evidence>
<dbReference type="InterPro" id="IPR002410">
    <property type="entry name" value="Peptidase_S33"/>
</dbReference>
<dbReference type="GO" id="GO:0006508">
    <property type="term" value="P:proteolysis"/>
    <property type="evidence" value="ECO:0007669"/>
    <property type="project" value="UniProtKB-KW"/>
</dbReference>
<keyword evidence="6 11" id="KW-0031">Aminopeptidase</keyword>
<keyword evidence="8 11" id="KW-0645">Protease</keyword>
<evidence type="ECO:0000313" key="15">
    <source>
        <dbReference type="EMBL" id="MBK6972909.1"/>
    </source>
</evidence>